<dbReference type="AlphaFoldDB" id="A0A9W8DN46"/>
<name>A0A9W8DN46_9FUNG</name>
<sequence length="101" mass="11532">MNIGSPASDNACETELSSAPDAPRPRRVTEGMRMSCIIGNRYQTNLKLLEHLHREYRRVDPILIPTEFLNQFPGRCLDGGRFQLNPYFRLSPAQFRIGLAQ</sequence>
<keyword evidence="3" id="KW-1185">Reference proteome</keyword>
<evidence type="ECO:0000256" key="1">
    <source>
        <dbReference type="SAM" id="MobiDB-lite"/>
    </source>
</evidence>
<feature type="region of interest" description="Disordered" evidence="1">
    <location>
        <begin position="1"/>
        <end position="27"/>
    </location>
</feature>
<evidence type="ECO:0000313" key="2">
    <source>
        <dbReference type="EMBL" id="KAJ1910234.1"/>
    </source>
</evidence>
<dbReference type="EMBL" id="JANBPT010001078">
    <property type="protein sequence ID" value="KAJ1910234.1"/>
    <property type="molecule type" value="Genomic_DNA"/>
</dbReference>
<dbReference type="Proteomes" id="UP001150569">
    <property type="component" value="Unassembled WGS sequence"/>
</dbReference>
<protein>
    <submittedName>
        <fullName evidence="2">Uncharacterized protein</fullName>
    </submittedName>
</protein>
<organism evidence="2 3">
    <name type="scientific">Tieghemiomyces parasiticus</name>
    <dbReference type="NCBI Taxonomy" id="78921"/>
    <lineage>
        <taxon>Eukaryota</taxon>
        <taxon>Fungi</taxon>
        <taxon>Fungi incertae sedis</taxon>
        <taxon>Zoopagomycota</taxon>
        <taxon>Kickxellomycotina</taxon>
        <taxon>Dimargaritomycetes</taxon>
        <taxon>Dimargaritales</taxon>
        <taxon>Dimargaritaceae</taxon>
        <taxon>Tieghemiomyces</taxon>
    </lineage>
</organism>
<comment type="caution">
    <text evidence="2">The sequence shown here is derived from an EMBL/GenBank/DDBJ whole genome shotgun (WGS) entry which is preliminary data.</text>
</comment>
<reference evidence="2" key="1">
    <citation type="submission" date="2022-07" db="EMBL/GenBank/DDBJ databases">
        <title>Phylogenomic reconstructions and comparative analyses of Kickxellomycotina fungi.</title>
        <authorList>
            <person name="Reynolds N.K."/>
            <person name="Stajich J.E."/>
            <person name="Barry K."/>
            <person name="Grigoriev I.V."/>
            <person name="Crous P."/>
            <person name="Smith M.E."/>
        </authorList>
    </citation>
    <scope>NUCLEOTIDE SEQUENCE</scope>
    <source>
        <strain evidence="2">RSA 861</strain>
    </source>
</reference>
<accession>A0A9W8DN46</accession>
<gene>
    <name evidence="2" type="ORF">IWQ60_010760</name>
</gene>
<proteinExistence type="predicted"/>
<evidence type="ECO:0000313" key="3">
    <source>
        <dbReference type="Proteomes" id="UP001150569"/>
    </source>
</evidence>